<evidence type="ECO:0008006" key="4">
    <source>
        <dbReference type="Google" id="ProtNLM"/>
    </source>
</evidence>
<dbReference type="AlphaFoldDB" id="A0A1T4MUM1"/>
<organism evidence="2 3">
    <name type="scientific">Cetobacterium ceti</name>
    <dbReference type="NCBI Taxonomy" id="180163"/>
    <lineage>
        <taxon>Bacteria</taxon>
        <taxon>Fusobacteriati</taxon>
        <taxon>Fusobacteriota</taxon>
        <taxon>Fusobacteriia</taxon>
        <taxon>Fusobacteriales</taxon>
        <taxon>Fusobacteriaceae</taxon>
        <taxon>Cetobacterium</taxon>
    </lineage>
</organism>
<sequence length="146" mass="16456">MIKKIITLLLLLSSFIYATDTLKFHVKAELIDPLVLKSLNDDNILDFGNLRENQRNKKTMDFEIKGSENQKYSLVINNGNPIVNLISKRNKSKKIPVYLDIIGKKNGSLTSGKDKFTLVALADSTNVKNLPVGKYDGKITLRVNYD</sequence>
<dbReference type="RefSeq" id="WP_078693825.1">
    <property type="nucleotide sequence ID" value="NZ_FUWX01000009.1"/>
</dbReference>
<dbReference type="EMBL" id="FUWX01000009">
    <property type="protein sequence ID" value="SJZ70527.1"/>
    <property type="molecule type" value="Genomic_DNA"/>
</dbReference>
<gene>
    <name evidence="2" type="ORF">SAMN02745174_01329</name>
</gene>
<dbReference type="STRING" id="180163.SAMN02745174_01329"/>
<dbReference type="Proteomes" id="UP000191153">
    <property type="component" value="Unassembled WGS sequence"/>
</dbReference>
<reference evidence="2 3" key="1">
    <citation type="submission" date="2017-02" db="EMBL/GenBank/DDBJ databases">
        <authorList>
            <person name="Peterson S.W."/>
        </authorList>
    </citation>
    <scope>NUCLEOTIDE SEQUENCE [LARGE SCALE GENOMIC DNA]</scope>
    <source>
        <strain evidence="2 3">ATCC 700028</strain>
    </source>
</reference>
<proteinExistence type="predicted"/>
<feature type="chain" id="PRO_5013182399" description="CS1 type fimbrial major subunit" evidence="1">
    <location>
        <begin position="19"/>
        <end position="146"/>
    </location>
</feature>
<evidence type="ECO:0000313" key="2">
    <source>
        <dbReference type="EMBL" id="SJZ70527.1"/>
    </source>
</evidence>
<keyword evidence="3" id="KW-1185">Reference proteome</keyword>
<name>A0A1T4MUM1_9FUSO</name>
<feature type="signal peptide" evidence="1">
    <location>
        <begin position="1"/>
        <end position="18"/>
    </location>
</feature>
<evidence type="ECO:0000313" key="3">
    <source>
        <dbReference type="Proteomes" id="UP000191153"/>
    </source>
</evidence>
<keyword evidence="1" id="KW-0732">Signal</keyword>
<protein>
    <recommendedName>
        <fullName evidence="4">CS1 type fimbrial major subunit</fullName>
    </recommendedName>
</protein>
<accession>A0A1T4MUM1</accession>
<evidence type="ECO:0000256" key="1">
    <source>
        <dbReference type="SAM" id="SignalP"/>
    </source>
</evidence>